<keyword evidence="3" id="KW-1185">Reference proteome</keyword>
<evidence type="ECO:0008006" key="4">
    <source>
        <dbReference type="Google" id="ProtNLM"/>
    </source>
</evidence>
<keyword evidence="1" id="KW-1133">Transmembrane helix</keyword>
<evidence type="ECO:0000256" key="1">
    <source>
        <dbReference type="SAM" id="Phobius"/>
    </source>
</evidence>
<feature type="transmembrane region" description="Helical" evidence="1">
    <location>
        <begin position="165"/>
        <end position="188"/>
    </location>
</feature>
<feature type="transmembrane region" description="Helical" evidence="1">
    <location>
        <begin position="34"/>
        <end position="52"/>
    </location>
</feature>
<gene>
    <name evidence="2" type="ORF">GC101_26670</name>
</gene>
<feature type="transmembrane region" description="Helical" evidence="1">
    <location>
        <begin position="92"/>
        <end position="110"/>
    </location>
</feature>
<protein>
    <recommendedName>
        <fullName evidence="4">EpsG family protein</fullName>
    </recommendedName>
</protein>
<organism evidence="2 3">
    <name type="scientific">Paenibacillus phytohabitans</name>
    <dbReference type="NCBI Taxonomy" id="2654978"/>
    <lineage>
        <taxon>Bacteria</taxon>
        <taxon>Bacillati</taxon>
        <taxon>Bacillota</taxon>
        <taxon>Bacilli</taxon>
        <taxon>Bacillales</taxon>
        <taxon>Paenibacillaceae</taxon>
        <taxon>Paenibacillus</taxon>
    </lineage>
</organism>
<dbReference type="Proteomes" id="UP000596857">
    <property type="component" value="Unassembled WGS sequence"/>
</dbReference>
<feature type="transmembrane region" description="Helical" evidence="1">
    <location>
        <begin position="200"/>
        <end position="216"/>
    </location>
</feature>
<dbReference type="Pfam" id="PF14897">
    <property type="entry name" value="EpsG"/>
    <property type="match status" value="1"/>
</dbReference>
<sequence length="373" mass="44481">MNIVAEEEFMVYALYFSCLLMNFYFAFRIRNSKFVILTTLVFIILVLGWNTGTLDNVNYIRHYTNISVGVYSSNKYEFMFVWLMELGNKLGLDWFMFKLLIACACVPLVYNTINLFTKNLSFVYFFYLLHAFFMDAEQFRNFIALSIFIFSIRFLLKKNKKSKFLYLMCVLLAASIHSSFILFLPLVILEGVNKNKFVKSIAALSLILCILTFFNGNRIPVIDNFMENLVLDSNNIERYLNSSTRFGFVIPFLLHILNFMTIYMAKKYKDRFQIGNTRQNEYINLIFWTNVFMFVFFPLFMKSITFYRLTRDLSILNFIALSIVYDWLKKNNERKSIFNFVIFLNVFIWFTYDLLIRADEILIPIFRDNLYLK</sequence>
<feature type="transmembrane region" description="Helical" evidence="1">
    <location>
        <begin position="139"/>
        <end position="156"/>
    </location>
</feature>
<keyword evidence="1" id="KW-0812">Transmembrane</keyword>
<evidence type="ECO:0000313" key="2">
    <source>
        <dbReference type="EMBL" id="NOU82455.1"/>
    </source>
</evidence>
<feature type="transmembrane region" description="Helical" evidence="1">
    <location>
        <begin position="115"/>
        <end position="133"/>
    </location>
</feature>
<feature type="transmembrane region" description="Helical" evidence="1">
    <location>
        <begin position="12"/>
        <end position="27"/>
    </location>
</feature>
<keyword evidence="1" id="KW-0472">Membrane</keyword>
<dbReference type="EMBL" id="WHOB01000079">
    <property type="protein sequence ID" value="NOU82455.1"/>
    <property type="molecule type" value="Genomic_DNA"/>
</dbReference>
<accession>A0ABX1YN17</accession>
<name>A0ABX1YN17_9BACL</name>
<comment type="caution">
    <text evidence="2">The sequence shown here is derived from an EMBL/GenBank/DDBJ whole genome shotgun (WGS) entry which is preliminary data.</text>
</comment>
<proteinExistence type="predicted"/>
<dbReference type="InterPro" id="IPR049458">
    <property type="entry name" value="EpsG-like"/>
</dbReference>
<feature type="transmembrane region" description="Helical" evidence="1">
    <location>
        <begin position="246"/>
        <end position="265"/>
    </location>
</feature>
<feature type="transmembrane region" description="Helical" evidence="1">
    <location>
        <begin position="285"/>
        <end position="301"/>
    </location>
</feature>
<feature type="transmembrane region" description="Helical" evidence="1">
    <location>
        <begin position="336"/>
        <end position="355"/>
    </location>
</feature>
<reference evidence="2 3" key="1">
    <citation type="submission" date="2019-10" db="EMBL/GenBank/DDBJ databases">
        <title>Description of Paenibacillus terricola sp. nov.</title>
        <authorList>
            <person name="Carlier A."/>
            <person name="Qi S."/>
        </authorList>
    </citation>
    <scope>NUCLEOTIDE SEQUENCE [LARGE SCALE GENOMIC DNA]</scope>
    <source>
        <strain evidence="2 3">LMG 31459</strain>
    </source>
</reference>
<evidence type="ECO:0000313" key="3">
    <source>
        <dbReference type="Proteomes" id="UP000596857"/>
    </source>
</evidence>